<dbReference type="GO" id="GO:0004812">
    <property type="term" value="F:aminoacyl-tRNA ligase activity"/>
    <property type="evidence" value="ECO:0007669"/>
    <property type="project" value="UniProtKB-KW"/>
</dbReference>
<keyword evidence="3 6" id="KW-0812">Transmembrane</keyword>
<dbReference type="KEGG" id="rcr:NCTC10994_03186"/>
<dbReference type="GO" id="GO:0016755">
    <property type="term" value="F:aminoacyltransferase activity"/>
    <property type="evidence" value="ECO:0007669"/>
    <property type="project" value="TreeGrafter"/>
</dbReference>
<dbReference type="Pfam" id="PF09924">
    <property type="entry name" value="LPG_synthase_C"/>
    <property type="match status" value="1"/>
</dbReference>
<dbReference type="AlphaFoldDB" id="A0A2X4UAG4"/>
<keyword evidence="8" id="KW-0030">Aminoacyl-tRNA synthetase</keyword>
<dbReference type="GO" id="GO:0055091">
    <property type="term" value="P:phospholipid homeostasis"/>
    <property type="evidence" value="ECO:0007669"/>
    <property type="project" value="TreeGrafter"/>
</dbReference>
<dbReference type="InterPro" id="IPR051211">
    <property type="entry name" value="PG_lysyltransferase"/>
</dbReference>
<evidence type="ECO:0000256" key="5">
    <source>
        <dbReference type="ARBA" id="ARBA00023136"/>
    </source>
</evidence>
<feature type="domain" description="Phosphatidylglycerol lysyltransferase C-terminal" evidence="7">
    <location>
        <begin position="122"/>
        <end position="419"/>
    </location>
</feature>
<feature type="transmembrane region" description="Helical" evidence="6">
    <location>
        <begin position="20"/>
        <end position="36"/>
    </location>
</feature>
<evidence type="ECO:0000256" key="1">
    <source>
        <dbReference type="ARBA" id="ARBA00004651"/>
    </source>
</evidence>
<keyword evidence="9" id="KW-1185">Reference proteome</keyword>
<dbReference type="RefSeq" id="WP_072703304.1">
    <property type="nucleotide sequence ID" value="NZ_JAFBBL010000001.1"/>
</dbReference>
<protein>
    <submittedName>
        <fullName evidence="8">Lysyl-tRNA synthetase</fullName>
    </submittedName>
</protein>
<sequence>MTTLQSAASSAAPGVQRAGLRLYLLAMIAFEIAAYRSGRGTVLIVALAVAIAFVARGVWLRRPMTRIHAAAALLCLLVAGLAYAWEHSHVAFVAIAVSGPVLVLPVGSRPEPEEEDRIASLVEESSGDPLAPFALNSSKSYFYNAGRTAAIGYRARAGIAVVSGDPVGHSPAFDDLLSDFARFASDRGWRVAVLGASENTARLWQSGDRGRPRMRSVCIGCDVVVDVGHFTLVGRRFRNLRQAVHRSQNAGVTTEIIAERDLSPEVRNQLLEIVSHTRSGHQRRGFSMILDHLLDGTYPNMMIVIARDRDMIPVGFQRYGLADHGDEWSLDVPWRSPKAPNGTDERMAVDVIDHVRHAGGTSVSLAFAPFPDLLGPNGTARWQSAVRMGLRLGDSIIALESLYRYLDKFHAGADKRFVLFKLRYLLPAAWAMLTFEFVPHREYSAGRSNRS</sequence>
<evidence type="ECO:0000256" key="6">
    <source>
        <dbReference type="SAM" id="Phobius"/>
    </source>
</evidence>
<dbReference type="EMBL" id="LS483468">
    <property type="protein sequence ID" value="SQI35921.1"/>
    <property type="molecule type" value="Genomic_DNA"/>
</dbReference>
<evidence type="ECO:0000256" key="4">
    <source>
        <dbReference type="ARBA" id="ARBA00022989"/>
    </source>
</evidence>
<organism evidence="8 9">
    <name type="scientific">Rhodococcus coprophilus</name>
    <dbReference type="NCBI Taxonomy" id="38310"/>
    <lineage>
        <taxon>Bacteria</taxon>
        <taxon>Bacillati</taxon>
        <taxon>Actinomycetota</taxon>
        <taxon>Actinomycetes</taxon>
        <taxon>Mycobacteriales</taxon>
        <taxon>Nocardiaceae</taxon>
        <taxon>Rhodococcus</taxon>
    </lineage>
</organism>
<keyword evidence="8" id="KW-0436">Ligase</keyword>
<dbReference type="STRING" id="1219011.GCA_001895045_03546"/>
<dbReference type="GO" id="GO:0005886">
    <property type="term" value="C:plasma membrane"/>
    <property type="evidence" value="ECO:0007669"/>
    <property type="project" value="UniProtKB-SubCell"/>
</dbReference>
<name>A0A2X4UAG4_9NOCA</name>
<gene>
    <name evidence="8" type="primary">lysX_2</name>
    <name evidence="8" type="ORF">NCTC10994_03186</name>
</gene>
<proteinExistence type="predicted"/>
<evidence type="ECO:0000313" key="9">
    <source>
        <dbReference type="Proteomes" id="UP000249091"/>
    </source>
</evidence>
<comment type="subcellular location">
    <subcellularLocation>
        <location evidence="1">Cell membrane</location>
        <topology evidence="1">Multi-pass membrane protein</topology>
    </subcellularLocation>
</comment>
<feature type="transmembrane region" description="Helical" evidence="6">
    <location>
        <begin position="42"/>
        <end position="60"/>
    </location>
</feature>
<accession>A0A2X4UAG4</accession>
<dbReference type="InterPro" id="IPR024320">
    <property type="entry name" value="LPG_synthase_C"/>
</dbReference>
<keyword evidence="5 6" id="KW-0472">Membrane</keyword>
<evidence type="ECO:0000259" key="7">
    <source>
        <dbReference type="Pfam" id="PF09924"/>
    </source>
</evidence>
<evidence type="ECO:0000256" key="2">
    <source>
        <dbReference type="ARBA" id="ARBA00022475"/>
    </source>
</evidence>
<dbReference type="Proteomes" id="UP000249091">
    <property type="component" value="Chromosome 1"/>
</dbReference>
<keyword evidence="2" id="KW-1003">Cell membrane</keyword>
<dbReference type="PANTHER" id="PTHR34697">
    <property type="entry name" value="PHOSPHATIDYLGLYCEROL LYSYLTRANSFERASE"/>
    <property type="match status" value="1"/>
</dbReference>
<evidence type="ECO:0000256" key="3">
    <source>
        <dbReference type="ARBA" id="ARBA00022692"/>
    </source>
</evidence>
<dbReference type="PANTHER" id="PTHR34697:SF2">
    <property type="entry name" value="PHOSPHATIDYLGLYCEROL LYSYLTRANSFERASE"/>
    <property type="match status" value="1"/>
</dbReference>
<keyword evidence="4 6" id="KW-1133">Transmembrane helix</keyword>
<evidence type="ECO:0000313" key="8">
    <source>
        <dbReference type="EMBL" id="SQI35921.1"/>
    </source>
</evidence>
<feature type="transmembrane region" description="Helical" evidence="6">
    <location>
        <begin position="67"/>
        <end position="85"/>
    </location>
</feature>
<reference evidence="8 9" key="1">
    <citation type="submission" date="2018-06" db="EMBL/GenBank/DDBJ databases">
        <authorList>
            <consortium name="Pathogen Informatics"/>
            <person name="Doyle S."/>
        </authorList>
    </citation>
    <scope>NUCLEOTIDE SEQUENCE [LARGE SCALE GENOMIC DNA]</scope>
    <source>
        <strain evidence="8 9">NCTC10994</strain>
    </source>
</reference>